<evidence type="ECO:0000256" key="1">
    <source>
        <dbReference type="ARBA" id="ARBA00001798"/>
    </source>
</evidence>
<gene>
    <name evidence="11" type="ORF">H2201_008919</name>
</gene>
<evidence type="ECO:0000259" key="10">
    <source>
        <dbReference type="PROSITE" id="PS51873"/>
    </source>
</evidence>
<keyword evidence="6" id="KW-0863">Zinc-finger</keyword>
<feature type="compositionally biased region" description="Polar residues" evidence="9">
    <location>
        <begin position="147"/>
        <end position="157"/>
    </location>
</feature>
<dbReference type="InterPro" id="IPR017907">
    <property type="entry name" value="Znf_RING_CS"/>
</dbReference>
<evidence type="ECO:0000256" key="2">
    <source>
        <dbReference type="ARBA" id="ARBA00012251"/>
    </source>
</evidence>
<comment type="caution">
    <text evidence="11">The sequence shown here is derived from an EMBL/GenBank/DDBJ whole genome shotgun (WGS) entry which is preliminary data.</text>
</comment>
<feature type="compositionally biased region" description="Polar residues" evidence="9">
    <location>
        <begin position="168"/>
        <end position="181"/>
    </location>
</feature>
<evidence type="ECO:0000313" key="11">
    <source>
        <dbReference type="EMBL" id="KAJ9654895.1"/>
    </source>
</evidence>
<feature type="region of interest" description="Disordered" evidence="9">
    <location>
        <begin position="544"/>
        <end position="609"/>
    </location>
</feature>
<evidence type="ECO:0000256" key="9">
    <source>
        <dbReference type="SAM" id="MobiDB-lite"/>
    </source>
</evidence>
<dbReference type="Proteomes" id="UP001172684">
    <property type="component" value="Unassembled WGS sequence"/>
</dbReference>
<name>A0ABQ9NI68_9PEZI</name>
<keyword evidence="5" id="KW-0677">Repeat</keyword>
<keyword evidence="8" id="KW-0862">Zinc</keyword>
<evidence type="ECO:0000313" key="12">
    <source>
        <dbReference type="Proteomes" id="UP001172684"/>
    </source>
</evidence>
<dbReference type="InterPro" id="IPR013083">
    <property type="entry name" value="Znf_RING/FYVE/PHD"/>
</dbReference>
<feature type="compositionally biased region" description="Basic and acidic residues" evidence="9">
    <location>
        <begin position="100"/>
        <end position="116"/>
    </location>
</feature>
<dbReference type="SUPFAM" id="SSF57850">
    <property type="entry name" value="RING/U-box"/>
    <property type="match status" value="2"/>
</dbReference>
<sequence>MAAGSRDTHHHERRRKSSRKSLRPPDSDDAARTASRTASGPATNLAPDLAEIRRAREEFYSRPVEDRQREGAAATREATSRPKSTRTVSRRSGREHRRKPHDDTKRRAKEQEREDSSVYVYSRPVADASTASIRQSDAQRPERAKSLSGTHHASSTKPVIRRSRTTAHARSPTITATATKSDTGEPATAAKKSAPTSPVKERRKSTGLLGSLFGIKPLPPPAPPEKVECVVCMADDIPSNRAARLSCGHRMCHACLKRQFTLSASDPQHMPPKCCTSKPIPLRHVDRLFDDKFKIMWNTKYEEYTTKNRIYCPTRGCGQWIDPSNIRMDTAAGRKCGKCSKCKTKVCVLCNGKWHTRKECPRDEETKKFVEIAKENGWRRCYNCKAMVELKEGCNHMTCRCTAQFCMLCGEIWKTCSCPWFNYTQLDEADRLFMNVPQEVRQVFNHFPPPPPPPPPGGNWGPPLAGLNNNPPPPRPQPNNEDEMARRRRQETADEALARRLQAAVLADLADDVHGQPVPDPAAIDAEVHGLGNAGAHHMNESYQVTSGNDGRPALRRSRTTAERGRGWFGRRQAARQDSGMGESSDRRSVDASAMAGLADEGGGTGAGRVGAWLQHVENGPAETAGRRRAS</sequence>
<dbReference type="Pfam" id="PF01485">
    <property type="entry name" value="IBR"/>
    <property type="match status" value="2"/>
</dbReference>
<feature type="domain" description="RING-type" evidence="10">
    <location>
        <begin position="225"/>
        <end position="427"/>
    </location>
</feature>
<evidence type="ECO:0000256" key="8">
    <source>
        <dbReference type="ARBA" id="ARBA00022833"/>
    </source>
</evidence>
<keyword evidence="12" id="KW-1185">Reference proteome</keyword>
<evidence type="ECO:0000256" key="5">
    <source>
        <dbReference type="ARBA" id="ARBA00022737"/>
    </source>
</evidence>
<keyword evidence="7" id="KW-0833">Ubl conjugation pathway</keyword>
<proteinExistence type="predicted"/>
<keyword evidence="4" id="KW-0479">Metal-binding</keyword>
<dbReference type="PROSITE" id="PS00518">
    <property type="entry name" value="ZF_RING_1"/>
    <property type="match status" value="1"/>
</dbReference>
<dbReference type="CDD" id="cd22584">
    <property type="entry name" value="Rcat_RBR_unk"/>
    <property type="match status" value="1"/>
</dbReference>
<reference evidence="11" key="1">
    <citation type="submission" date="2022-10" db="EMBL/GenBank/DDBJ databases">
        <title>Culturing micro-colonial fungi from biological soil crusts in the Mojave desert and describing Neophaeococcomyces mojavensis, and introducing the new genera and species Taxawa tesnikishii.</title>
        <authorList>
            <person name="Kurbessoian T."/>
            <person name="Stajich J.E."/>
        </authorList>
    </citation>
    <scope>NUCLEOTIDE SEQUENCE</scope>
    <source>
        <strain evidence="11">TK_1</strain>
    </source>
</reference>
<feature type="region of interest" description="Disordered" evidence="9">
    <location>
        <begin position="444"/>
        <end position="494"/>
    </location>
</feature>
<dbReference type="InterPro" id="IPR031127">
    <property type="entry name" value="E3_UB_ligase_RBR"/>
</dbReference>
<dbReference type="EC" id="2.3.2.31" evidence="2"/>
<dbReference type="InterPro" id="IPR002867">
    <property type="entry name" value="IBR_dom"/>
</dbReference>
<feature type="compositionally biased region" description="Pro residues" evidence="9">
    <location>
        <begin position="447"/>
        <end position="457"/>
    </location>
</feature>
<organism evidence="11 12">
    <name type="scientific">Coniosporium apollinis</name>
    <dbReference type="NCBI Taxonomy" id="61459"/>
    <lineage>
        <taxon>Eukaryota</taxon>
        <taxon>Fungi</taxon>
        <taxon>Dikarya</taxon>
        <taxon>Ascomycota</taxon>
        <taxon>Pezizomycotina</taxon>
        <taxon>Dothideomycetes</taxon>
        <taxon>Dothideomycetes incertae sedis</taxon>
        <taxon>Coniosporium</taxon>
    </lineage>
</organism>
<dbReference type="Gene3D" id="1.20.120.1750">
    <property type="match status" value="1"/>
</dbReference>
<dbReference type="EMBL" id="JAPDRL010000205">
    <property type="protein sequence ID" value="KAJ9654895.1"/>
    <property type="molecule type" value="Genomic_DNA"/>
</dbReference>
<feature type="compositionally biased region" description="Gly residues" evidence="9">
    <location>
        <begin position="600"/>
        <end position="609"/>
    </location>
</feature>
<keyword evidence="3" id="KW-0808">Transferase</keyword>
<feature type="compositionally biased region" description="Basic residues" evidence="9">
    <location>
        <begin position="88"/>
        <end position="99"/>
    </location>
</feature>
<protein>
    <recommendedName>
        <fullName evidence="2">RBR-type E3 ubiquitin transferase</fullName>
        <ecNumber evidence="2">2.3.2.31</ecNumber>
    </recommendedName>
</protein>
<dbReference type="CDD" id="cd20335">
    <property type="entry name" value="BRcat_RBR"/>
    <property type="match status" value="1"/>
</dbReference>
<evidence type="ECO:0000256" key="3">
    <source>
        <dbReference type="ARBA" id="ARBA00022679"/>
    </source>
</evidence>
<dbReference type="PROSITE" id="PS51873">
    <property type="entry name" value="TRIAD"/>
    <property type="match status" value="1"/>
</dbReference>
<evidence type="ECO:0000256" key="7">
    <source>
        <dbReference type="ARBA" id="ARBA00022786"/>
    </source>
</evidence>
<dbReference type="PANTHER" id="PTHR11685">
    <property type="entry name" value="RBR FAMILY RING FINGER AND IBR DOMAIN-CONTAINING"/>
    <property type="match status" value="1"/>
</dbReference>
<feature type="compositionally biased region" description="Basic residues" evidence="9">
    <location>
        <begin position="11"/>
        <end position="22"/>
    </location>
</feature>
<feature type="compositionally biased region" description="Basic and acidic residues" evidence="9">
    <location>
        <begin position="1"/>
        <end position="10"/>
    </location>
</feature>
<feature type="region of interest" description="Disordered" evidence="9">
    <location>
        <begin position="1"/>
        <end position="203"/>
    </location>
</feature>
<accession>A0ABQ9NI68</accession>
<dbReference type="InterPro" id="IPR044066">
    <property type="entry name" value="TRIAD_supradom"/>
</dbReference>
<evidence type="ECO:0000256" key="4">
    <source>
        <dbReference type="ARBA" id="ARBA00022723"/>
    </source>
</evidence>
<evidence type="ECO:0000256" key="6">
    <source>
        <dbReference type="ARBA" id="ARBA00022771"/>
    </source>
</evidence>
<feature type="compositionally biased region" description="Basic and acidic residues" evidence="9">
    <location>
        <begin position="50"/>
        <end position="70"/>
    </location>
</feature>
<dbReference type="Gene3D" id="3.30.40.10">
    <property type="entry name" value="Zinc/RING finger domain, C3HC4 (zinc finger)"/>
    <property type="match status" value="1"/>
</dbReference>
<comment type="catalytic activity">
    <reaction evidence="1">
        <text>[E2 ubiquitin-conjugating enzyme]-S-ubiquitinyl-L-cysteine + [acceptor protein]-L-lysine = [E2 ubiquitin-conjugating enzyme]-L-cysteine + [acceptor protein]-N(6)-ubiquitinyl-L-lysine.</text>
        <dbReference type="EC" id="2.3.2.31"/>
    </reaction>
</comment>